<comment type="caution">
    <text evidence="2">The sequence shown here is derived from an EMBL/GenBank/DDBJ whole genome shotgun (WGS) entry which is preliminary data.</text>
</comment>
<protein>
    <submittedName>
        <fullName evidence="2">Growth factor receptor-bound protein 7</fullName>
    </submittedName>
</protein>
<keyword evidence="2" id="KW-0675">Receptor</keyword>
<reference evidence="2 3" key="1">
    <citation type="journal article" date="2024" name="Proc. Natl. Acad. Sci. U.S.A.">
        <title>The genetic regulatory architecture and epigenomic basis for age-related changes in rattlesnake venom.</title>
        <authorList>
            <person name="Hogan M.P."/>
            <person name="Holding M.L."/>
            <person name="Nystrom G.S."/>
            <person name="Colston T.J."/>
            <person name="Bartlett D.A."/>
            <person name="Mason A.J."/>
            <person name="Ellsworth S.A."/>
            <person name="Rautsaw R.M."/>
            <person name="Lawrence K.C."/>
            <person name="Strickland J.L."/>
            <person name="He B."/>
            <person name="Fraser P."/>
            <person name="Margres M.J."/>
            <person name="Gilbert D.M."/>
            <person name="Gibbs H.L."/>
            <person name="Parkinson C.L."/>
            <person name="Rokyta D.R."/>
        </authorList>
    </citation>
    <scope>NUCLEOTIDE SEQUENCE [LARGE SCALE GENOMIC DNA]</scope>
    <source>
        <strain evidence="2">DRR0105</strain>
    </source>
</reference>
<evidence type="ECO:0000256" key="1">
    <source>
        <dbReference type="SAM" id="MobiDB-lite"/>
    </source>
</evidence>
<sequence>MLGNSYDGDLPSDHTGTLSNDNPLCNDEQSNFLARTDMVKRSQPLFIQTNRKMKEEKPRTLSLPSIPNPFPELCSPSNSPILTSSTLGPGSQREGGSHKFHLQSSVQQWENSDSPNISEV</sequence>
<dbReference type="AlphaFoldDB" id="A0AAW1B5W7"/>
<proteinExistence type="predicted"/>
<feature type="compositionally biased region" description="Polar residues" evidence="1">
    <location>
        <begin position="75"/>
        <end position="89"/>
    </location>
</feature>
<evidence type="ECO:0000313" key="3">
    <source>
        <dbReference type="Proteomes" id="UP001474421"/>
    </source>
</evidence>
<keyword evidence="3" id="KW-1185">Reference proteome</keyword>
<name>A0AAW1B5W7_CROAD</name>
<feature type="compositionally biased region" description="Polar residues" evidence="1">
    <location>
        <begin position="102"/>
        <end position="120"/>
    </location>
</feature>
<feature type="region of interest" description="Disordered" evidence="1">
    <location>
        <begin position="1"/>
        <end position="120"/>
    </location>
</feature>
<accession>A0AAW1B5W7</accession>
<dbReference type="EMBL" id="JAOTOJ010000008">
    <property type="protein sequence ID" value="KAK9396888.1"/>
    <property type="molecule type" value="Genomic_DNA"/>
</dbReference>
<evidence type="ECO:0000313" key="2">
    <source>
        <dbReference type="EMBL" id="KAK9396888.1"/>
    </source>
</evidence>
<organism evidence="2 3">
    <name type="scientific">Crotalus adamanteus</name>
    <name type="common">Eastern diamondback rattlesnake</name>
    <dbReference type="NCBI Taxonomy" id="8729"/>
    <lineage>
        <taxon>Eukaryota</taxon>
        <taxon>Metazoa</taxon>
        <taxon>Chordata</taxon>
        <taxon>Craniata</taxon>
        <taxon>Vertebrata</taxon>
        <taxon>Euteleostomi</taxon>
        <taxon>Lepidosauria</taxon>
        <taxon>Squamata</taxon>
        <taxon>Bifurcata</taxon>
        <taxon>Unidentata</taxon>
        <taxon>Episquamata</taxon>
        <taxon>Toxicofera</taxon>
        <taxon>Serpentes</taxon>
        <taxon>Colubroidea</taxon>
        <taxon>Viperidae</taxon>
        <taxon>Crotalinae</taxon>
        <taxon>Crotalus</taxon>
    </lineage>
</organism>
<gene>
    <name evidence="2" type="ORF">NXF25_020249</name>
</gene>
<dbReference type="Proteomes" id="UP001474421">
    <property type="component" value="Unassembled WGS sequence"/>
</dbReference>
<feature type="compositionally biased region" description="Polar residues" evidence="1">
    <location>
        <begin position="14"/>
        <end position="33"/>
    </location>
</feature>